<dbReference type="Pfam" id="PF00296">
    <property type="entry name" value="Bac_luciferase"/>
    <property type="match status" value="1"/>
</dbReference>
<dbReference type="NCBIfam" id="TIGR03619">
    <property type="entry name" value="F420_Rv2161c"/>
    <property type="match status" value="1"/>
</dbReference>
<feature type="domain" description="Flavodoxin-like" evidence="5">
    <location>
        <begin position="243"/>
        <end position="301"/>
    </location>
</feature>
<dbReference type="PANTHER" id="PTHR42847">
    <property type="entry name" value="ALKANESULFONATE MONOOXYGENASE"/>
    <property type="match status" value="1"/>
</dbReference>
<evidence type="ECO:0000256" key="2">
    <source>
        <dbReference type="ARBA" id="ARBA00022643"/>
    </source>
</evidence>
<proteinExistence type="predicted"/>
<dbReference type="RefSeq" id="WP_141958505.1">
    <property type="nucleotide sequence ID" value="NZ_VFOZ01000001.1"/>
</dbReference>
<keyword evidence="1" id="KW-0285">Flavoprotein</keyword>
<evidence type="ECO:0000313" key="7">
    <source>
        <dbReference type="Proteomes" id="UP000316096"/>
    </source>
</evidence>
<dbReference type="GO" id="GO:0010181">
    <property type="term" value="F:FMN binding"/>
    <property type="evidence" value="ECO:0007669"/>
    <property type="project" value="InterPro"/>
</dbReference>
<dbReference type="GO" id="GO:0008726">
    <property type="term" value="F:alkanesulfonate monooxygenase activity"/>
    <property type="evidence" value="ECO:0007669"/>
    <property type="project" value="TreeGrafter"/>
</dbReference>
<keyword evidence="2" id="KW-0288">FMN</keyword>
<evidence type="ECO:0000256" key="4">
    <source>
        <dbReference type="ARBA" id="ARBA00023033"/>
    </source>
</evidence>
<reference evidence="6 7" key="1">
    <citation type="submission" date="2019-06" db="EMBL/GenBank/DDBJ databases">
        <title>Sequencing the genomes of 1000 actinobacteria strains.</title>
        <authorList>
            <person name="Klenk H.-P."/>
        </authorList>
    </citation>
    <scope>NUCLEOTIDE SEQUENCE [LARGE SCALE GENOMIC DNA]</scope>
    <source>
        <strain evidence="6 7">DSM 102200</strain>
    </source>
</reference>
<keyword evidence="4" id="KW-0503">Monooxygenase</keyword>
<dbReference type="Gene3D" id="3.20.20.30">
    <property type="entry name" value="Luciferase-like domain"/>
    <property type="match status" value="1"/>
</dbReference>
<dbReference type="InterPro" id="IPR019921">
    <property type="entry name" value="Lucif-like_OxRdtase_Rv2161c"/>
</dbReference>
<keyword evidence="3" id="KW-0560">Oxidoreductase</keyword>
<sequence length="301" mass="32374">MRTGFALPQFGAPAHQADQVAGFARSVEAMGGDGLWVGDRLLAPVNPTVGYGGGSTIPEAFHAVLDPFVLMTIAATVTERVQIGTNVLNAPWYAPAVLARSLTGIDQLSRGRLLVGLGIGWSPEEYVAAGIPMNERGARLDECLDALEALWTTDPAEYHGEYWSVPATHANLKPAQSPRPPIYLAGFAPKAMERTARRADGWLPVFRPGMLEFDPQAFIAKPLGHIRQLAEEAGRDPQSIGAVLRVYPTETGTVEQCAEVILRAGAEAGIDNAFVDLFAIADSVKHMEELAQRVLDLVRRG</sequence>
<dbReference type="InterPro" id="IPR011251">
    <property type="entry name" value="Luciferase-like_dom"/>
</dbReference>
<dbReference type="PROSITE" id="PS50902">
    <property type="entry name" value="FLAVODOXIN_LIKE"/>
    <property type="match status" value="1"/>
</dbReference>
<dbReference type="Proteomes" id="UP000316096">
    <property type="component" value="Unassembled WGS sequence"/>
</dbReference>
<name>A0A543CR55_9ACTN</name>
<organism evidence="6 7">
    <name type="scientific">Actinoallomurus bryophytorum</name>
    <dbReference type="NCBI Taxonomy" id="1490222"/>
    <lineage>
        <taxon>Bacteria</taxon>
        <taxon>Bacillati</taxon>
        <taxon>Actinomycetota</taxon>
        <taxon>Actinomycetes</taxon>
        <taxon>Streptosporangiales</taxon>
        <taxon>Thermomonosporaceae</taxon>
        <taxon>Actinoallomurus</taxon>
    </lineage>
</organism>
<dbReference type="InterPro" id="IPR036661">
    <property type="entry name" value="Luciferase-like_sf"/>
</dbReference>
<dbReference type="InterPro" id="IPR008254">
    <property type="entry name" value="Flavodoxin/NO_synth"/>
</dbReference>
<dbReference type="SUPFAM" id="SSF51679">
    <property type="entry name" value="Bacterial luciferase-like"/>
    <property type="match status" value="1"/>
</dbReference>
<dbReference type="PANTHER" id="PTHR42847:SF4">
    <property type="entry name" value="ALKANESULFONATE MONOOXYGENASE-RELATED"/>
    <property type="match status" value="1"/>
</dbReference>
<evidence type="ECO:0000256" key="3">
    <source>
        <dbReference type="ARBA" id="ARBA00023002"/>
    </source>
</evidence>
<protein>
    <submittedName>
        <fullName evidence="6">Putative F420-dependent oxidoreductase</fullName>
    </submittedName>
</protein>
<dbReference type="GO" id="GO:0046306">
    <property type="term" value="P:alkanesulfonate catabolic process"/>
    <property type="evidence" value="ECO:0007669"/>
    <property type="project" value="TreeGrafter"/>
</dbReference>
<evidence type="ECO:0000259" key="5">
    <source>
        <dbReference type="PROSITE" id="PS50902"/>
    </source>
</evidence>
<dbReference type="InterPro" id="IPR050172">
    <property type="entry name" value="SsuD_RutA_monooxygenase"/>
</dbReference>
<evidence type="ECO:0000256" key="1">
    <source>
        <dbReference type="ARBA" id="ARBA00022630"/>
    </source>
</evidence>
<comment type="caution">
    <text evidence="6">The sequence shown here is derived from an EMBL/GenBank/DDBJ whole genome shotgun (WGS) entry which is preliminary data.</text>
</comment>
<evidence type="ECO:0000313" key="6">
    <source>
        <dbReference type="EMBL" id="TQL99592.1"/>
    </source>
</evidence>
<accession>A0A543CR55</accession>
<dbReference type="AlphaFoldDB" id="A0A543CR55"/>
<keyword evidence="7" id="KW-1185">Reference proteome</keyword>
<gene>
    <name evidence="6" type="ORF">FB559_5287</name>
</gene>
<dbReference type="OrthoDB" id="3206024at2"/>
<dbReference type="EMBL" id="VFOZ01000001">
    <property type="protein sequence ID" value="TQL99592.1"/>
    <property type="molecule type" value="Genomic_DNA"/>
</dbReference>